<accession>A0ABS1T671</accession>
<dbReference type="EMBL" id="JAESWC010000001">
    <property type="protein sequence ID" value="MBL4934146.1"/>
    <property type="molecule type" value="Genomic_DNA"/>
</dbReference>
<comment type="caution">
    <text evidence="1">The sequence shown here is derived from an EMBL/GenBank/DDBJ whole genome shotgun (WGS) entry which is preliminary data.</text>
</comment>
<proteinExistence type="predicted"/>
<evidence type="ECO:0000313" key="1">
    <source>
        <dbReference type="EMBL" id="MBL4934146.1"/>
    </source>
</evidence>
<keyword evidence="2" id="KW-1185">Reference proteome</keyword>
<protein>
    <submittedName>
        <fullName evidence="1">Uncharacterized protein</fullName>
    </submittedName>
</protein>
<dbReference type="RefSeq" id="WP_202746801.1">
    <property type="nucleotide sequence ID" value="NZ_JAESWC010000001.1"/>
</dbReference>
<organism evidence="1 2">
    <name type="scientific">Clostridium rhizosphaerae</name>
    <dbReference type="NCBI Taxonomy" id="2803861"/>
    <lineage>
        <taxon>Bacteria</taxon>
        <taxon>Bacillati</taxon>
        <taxon>Bacillota</taxon>
        <taxon>Clostridia</taxon>
        <taxon>Eubacteriales</taxon>
        <taxon>Clostridiaceae</taxon>
        <taxon>Clostridium</taxon>
    </lineage>
</organism>
<sequence length="346" mass="41086">MKYISKELIDWAVNKIDTEYKDDVSLLIGHKHWKIEPDGEEIAFNFFIPETEYGYRLAKTFIIEDIGYDLFPMSWERVEGLANLNESIVTCLADGFILYARSEEDRQRFIELQNKFNDNLKNNAFTYKKGLEKINVAMELYKNMIFEESLSLVRKASGYIAAYLSEAVAYVNEAYFKRGPENQIEVLSSMKNIPEKFLALYQGIIEAKNLKETKELCYEIIAVTREFFMERKPQTVTKTREYNFEDLAAWYEEGRYTFRRIYYYCDKKDVFNAFAWGYNFQQEFDSIKEEFGLKTMDLMGIFDYENLMGFRKCAEEIEEYIVSVIKSNEVKIREYSSLEEFLKVNR</sequence>
<reference evidence="1 2" key="1">
    <citation type="submission" date="2021-01" db="EMBL/GenBank/DDBJ databases">
        <title>Genome public.</title>
        <authorList>
            <person name="Liu C."/>
            <person name="Sun Q."/>
        </authorList>
    </citation>
    <scope>NUCLEOTIDE SEQUENCE [LARGE SCALE GENOMIC DNA]</scope>
    <source>
        <strain evidence="1 2">YIM B02515</strain>
    </source>
</reference>
<dbReference type="Proteomes" id="UP000632377">
    <property type="component" value="Unassembled WGS sequence"/>
</dbReference>
<evidence type="ECO:0000313" key="2">
    <source>
        <dbReference type="Proteomes" id="UP000632377"/>
    </source>
</evidence>
<name>A0ABS1T671_9CLOT</name>
<gene>
    <name evidence="1" type="ORF">JK636_00070</name>
</gene>